<name>A0ABW9QRA6_9ACTN</name>
<comment type="caution">
    <text evidence="2">The sequence shown here is derived from an EMBL/GenBank/DDBJ whole genome shotgun (WGS) entry which is preliminary data.</text>
</comment>
<gene>
    <name evidence="2" type="ORF">GHK86_06495</name>
</gene>
<dbReference type="Gene3D" id="3.40.50.12370">
    <property type="match status" value="1"/>
</dbReference>
<dbReference type="Proteomes" id="UP000437736">
    <property type="component" value="Unassembled WGS sequence"/>
</dbReference>
<accession>A0ABW9QRA6</accession>
<reference evidence="2 3" key="1">
    <citation type="submission" date="2019-11" db="EMBL/GenBank/DDBJ databases">
        <title>Acidiferrimicrobium australis gen. nov., sp. nov., an acidophilic and obligately heterotrophic, member of the Actinobacteria that catalyses dissimilatory oxido- reduction of iron isolated from metal-rich acidic water in Chile.</title>
        <authorList>
            <person name="Gonzalez D."/>
            <person name="Huber K."/>
            <person name="Hedrich S."/>
            <person name="Rojas-Villalobos C."/>
            <person name="Quatrini R."/>
            <person name="Dinamarca M.A."/>
            <person name="Schwarz A."/>
            <person name="Canales C."/>
            <person name="Nancucheo I."/>
        </authorList>
    </citation>
    <scope>NUCLEOTIDE SEQUENCE [LARGE SCALE GENOMIC DNA]</scope>
    <source>
        <strain evidence="2 3">USS-CCA1</strain>
    </source>
</reference>
<feature type="domain" description="UspA" evidence="1">
    <location>
        <begin position="7"/>
        <end position="80"/>
    </location>
</feature>
<keyword evidence="3" id="KW-1185">Reference proteome</keyword>
<organism evidence="2 3">
    <name type="scientific">Acidiferrimicrobium australe</name>
    <dbReference type="NCBI Taxonomy" id="2664430"/>
    <lineage>
        <taxon>Bacteria</taxon>
        <taxon>Bacillati</taxon>
        <taxon>Actinomycetota</taxon>
        <taxon>Acidimicrobiia</taxon>
        <taxon>Acidimicrobiales</taxon>
        <taxon>Acidimicrobiaceae</taxon>
        <taxon>Acidiferrimicrobium</taxon>
    </lineage>
</organism>
<dbReference type="InterPro" id="IPR006016">
    <property type="entry name" value="UspA"/>
</dbReference>
<evidence type="ECO:0000259" key="1">
    <source>
        <dbReference type="Pfam" id="PF00582"/>
    </source>
</evidence>
<protein>
    <recommendedName>
        <fullName evidence="1">UspA domain-containing protein</fullName>
    </recommendedName>
</protein>
<evidence type="ECO:0000313" key="2">
    <source>
        <dbReference type="EMBL" id="MST32370.1"/>
    </source>
</evidence>
<dbReference type="SUPFAM" id="SSF52402">
    <property type="entry name" value="Adenine nucleotide alpha hydrolases-like"/>
    <property type="match status" value="1"/>
</dbReference>
<proteinExistence type="predicted"/>
<dbReference type="Pfam" id="PF00582">
    <property type="entry name" value="Usp"/>
    <property type="match status" value="1"/>
</dbReference>
<feature type="non-terminal residue" evidence="2">
    <location>
        <position position="1"/>
    </location>
</feature>
<dbReference type="CDD" id="cd00293">
    <property type="entry name" value="USP-like"/>
    <property type="match status" value="1"/>
</dbReference>
<dbReference type="EMBL" id="WJHE01000279">
    <property type="protein sequence ID" value="MST32370.1"/>
    <property type="molecule type" value="Genomic_DNA"/>
</dbReference>
<sequence>PPATLARRDLEAALDGFDPHGVVVHPRLVEGTVAAALLREARSAELLVVGSSLPRRGVPPLDSVGLSCARHASCPVVVVPMSPSAPAGGRLGRHAPQ</sequence>
<evidence type="ECO:0000313" key="3">
    <source>
        <dbReference type="Proteomes" id="UP000437736"/>
    </source>
</evidence>